<protein>
    <recommendedName>
        <fullName evidence="3">Orphan protein</fullName>
    </recommendedName>
</protein>
<evidence type="ECO:0000313" key="2">
    <source>
        <dbReference type="Proteomes" id="UP000615755"/>
    </source>
</evidence>
<evidence type="ECO:0008006" key="3">
    <source>
        <dbReference type="Google" id="ProtNLM"/>
    </source>
</evidence>
<keyword evidence="2" id="KW-1185">Reference proteome</keyword>
<accession>A0ABR9E7I4</accession>
<organism evidence="1 2">
    <name type="scientific">Pseudoalteromonas aurantia 208</name>
    <dbReference type="NCBI Taxonomy" id="1314867"/>
    <lineage>
        <taxon>Bacteria</taxon>
        <taxon>Pseudomonadati</taxon>
        <taxon>Pseudomonadota</taxon>
        <taxon>Gammaproteobacteria</taxon>
        <taxon>Alteromonadales</taxon>
        <taxon>Pseudoalteromonadaceae</taxon>
        <taxon>Pseudoalteromonas</taxon>
    </lineage>
</organism>
<sequence length="41" mass="4825">MSQLRPTVVPMGLFERFFAILFKIFADLCFSAISQQHFCHF</sequence>
<comment type="caution">
    <text evidence="1">The sequence shown here is derived from an EMBL/GenBank/DDBJ whole genome shotgun (WGS) entry which is preliminary data.</text>
</comment>
<name>A0ABR9E7I4_9GAMM</name>
<gene>
    <name evidence="1" type="ORF">PAUR_a0216</name>
</gene>
<evidence type="ECO:0000313" key="1">
    <source>
        <dbReference type="EMBL" id="MBE0366946.1"/>
    </source>
</evidence>
<proteinExistence type="predicted"/>
<dbReference type="EMBL" id="AQGV01000011">
    <property type="protein sequence ID" value="MBE0366946.1"/>
    <property type="molecule type" value="Genomic_DNA"/>
</dbReference>
<dbReference type="Proteomes" id="UP000615755">
    <property type="component" value="Unassembled WGS sequence"/>
</dbReference>
<reference evidence="1 2" key="1">
    <citation type="submission" date="2015-03" db="EMBL/GenBank/DDBJ databases">
        <title>Genome sequence of Pseudoalteromonas aurantia.</title>
        <authorList>
            <person name="Xie B.-B."/>
            <person name="Rong J.-C."/>
            <person name="Qin Q.-L."/>
            <person name="Zhang Y.-Z."/>
        </authorList>
    </citation>
    <scope>NUCLEOTIDE SEQUENCE [LARGE SCALE GENOMIC DNA]</scope>
    <source>
        <strain evidence="1 2">208</strain>
    </source>
</reference>